<proteinExistence type="inferred from homology"/>
<dbReference type="PANTHER" id="PTHR36531:SF6">
    <property type="entry name" value="DNA REPLICATION ATP-DEPENDENT HELICASE_NUCLEASE DNA2"/>
    <property type="match status" value="1"/>
</dbReference>
<dbReference type="GO" id="GO:0004527">
    <property type="term" value="F:exonuclease activity"/>
    <property type="evidence" value="ECO:0007669"/>
    <property type="project" value="UniProtKB-KW"/>
</dbReference>
<evidence type="ECO:0000256" key="7">
    <source>
        <dbReference type="ARBA" id="ARBA00022801"/>
    </source>
</evidence>
<keyword evidence="16" id="KW-1185">Reference proteome</keyword>
<organism evidence="15 16">
    <name type="scientific">Rubneribacter badeniensis</name>
    <dbReference type="NCBI Taxonomy" id="2070688"/>
    <lineage>
        <taxon>Bacteria</taxon>
        <taxon>Bacillati</taxon>
        <taxon>Actinomycetota</taxon>
        <taxon>Coriobacteriia</taxon>
        <taxon>Eggerthellales</taxon>
        <taxon>Eggerthellaceae</taxon>
        <taxon>Rubneribacter</taxon>
    </lineage>
</organism>
<evidence type="ECO:0000256" key="5">
    <source>
        <dbReference type="ARBA" id="ARBA00022722"/>
    </source>
</evidence>
<comment type="function">
    <text evidence="13">CRISPR (clustered regularly interspaced short palindromic repeat) is an adaptive immune system that provides protection against mobile genetic elements (viruses, transposable elements and conjugative plasmids). CRISPR clusters contain sequences complementary to antecedent mobile elements and target invading nucleic acids. CRISPR clusters are transcribed and processed into CRISPR RNA (crRNA).</text>
</comment>
<evidence type="ECO:0000256" key="8">
    <source>
        <dbReference type="ARBA" id="ARBA00022839"/>
    </source>
</evidence>
<evidence type="ECO:0000256" key="6">
    <source>
        <dbReference type="ARBA" id="ARBA00022723"/>
    </source>
</evidence>
<keyword evidence="7 13" id="KW-0378">Hydrolase</keyword>
<sequence length="222" mass="24811">MYGEDELLALSGIQHFAFCRRQWALIHLEQEWAENVLTAEGDLMHRRAHDEELREHRGNVLVVRGLAVHSRTLGLTGKCDVVEFHRGESGHPLAGEDGLWRPVPVEYKRGRSKANDADRLQLAAQALCLEEMLGCDVSEGFLYYGETRSRERVGLGAELRASVASMADEMHALYRRRHTPKVKPFSACRSCSLVDACLPRALDRASVADYVASRLAEGGEAR</sequence>
<accession>A0A2K2U7U5</accession>
<keyword evidence="6 13" id="KW-0479">Metal-binding</keyword>
<dbReference type="InterPro" id="IPR022765">
    <property type="entry name" value="Dna2/Cas4_DUF83"/>
</dbReference>
<evidence type="ECO:0000256" key="10">
    <source>
        <dbReference type="ARBA" id="ARBA00023014"/>
    </source>
</evidence>
<dbReference type="NCBIfam" id="TIGR00372">
    <property type="entry name" value="cas4"/>
    <property type="match status" value="1"/>
</dbReference>
<dbReference type="PANTHER" id="PTHR36531">
    <property type="entry name" value="CRISPR-ASSOCIATED EXONUCLEASE CAS4"/>
    <property type="match status" value="1"/>
</dbReference>
<dbReference type="InterPro" id="IPR051827">
    <property type="entry name" value="Cas4_exonuclease"/>
</dbReference>
<keyword evidence="11 13" id="KW-0051">Antiviral defense</keyword>
<name>A0A2K2U7U5_9ACTN</name>
<evidence type="ECO:0000313" key="16">
    <source>
        <dbReference type="Proteomes" id="UP000236488"/>
    </source>
</evidence>
<comment type="caution">
    <text evidence="15">The sequence shown here is derived from an EMBL/GenBank/DDBJ whole genome shotgun (WGS) entry which is preliminary data.</text>
</comment>
<comment type="cofactor">
    <cofactor evidence="13">
        <name>iron-sulfur cluster</name>
        <dbReference type="ChEBI" id="CHEBI:30408"/>
    </cofactor>
</comment>
<dbReference type="GO" id="GO:0051607">
    <property type="term" value="P:defense response to virus"/>
    <property type="evidence" value="ECO:0007669"/>
    <property type="project" value="UniProtKB-KW"/>
</dbReference>
<evidence type="ECO:0000256" key="12">
    <source>
        <dbReference type="ARBA" id="ARBA00023211"/>
    </source>
</evidence>
<dbReference type="EC" id="3.1.12.1" evidence="3 13"/>
<evidence type="ECO:0000256" key="1">
    <source>
        <dbReference type="ARBA" id="ARBA00001966"/>
    </source>
</evidence>
<evidence type="ECO:0000256" key="13">
    <source>
        <dbReference type="RuleBase" id="RU365022"/>
    </source>
</evidence>
<dbReference type="Proteomes" id="UP000236488">
    <property type="component" value="Unassembled WGS sequence"/>
</dbReference>
<evidence type="ECO:0000259" key="14">
    <source>
        <dbReference type="Pfam" id="PF01930"/>
    </source>
</evidence>
<protein>
    <recommendedName>
        <fullName evidence="4 13">CRISPR-associated exonuclease Cas4</fullName>
        <ecNumber evidence="3 13">3.1.12.1</ecNumber>
    </recommendedName>
</protein>
<dbReference type="GO" id="GO:0046872">
    <property type="term" value="F:metal ion binding"/>
    <property type="evidence" value="ECO:0007669"/>
    <property type="project" value="UniProtKB-KW"/>
</dbReference>
<dbReference type="Pfam" id="PF01930">
    <property type="entry name" value="Cas_Cas4"/>
    <property type="match status" value="1"/>
</dbReference>
<comment type="cofactor">
    <cofactor evidence="13">
        <name>Mg(2+)</name>
        <dbReference type="ChEBI" id="CHEBI:18420"/>
    </cofactor>
    <cofactor evidence="13">
        <name>Mn(2+)</name>
        <dbReference type="ChEBI" id="CHEBI:29035"/>
    </cofactor>
    <text evidence="13">Mg(2+) or Mn(2+) required for ssDNA cleavage activity.</text>
</comment>
<feature type="domain" description="DUF83" evidence="14">
    <location>
        <begin position="11"/>
        <end position="198"/>
    </location>
</feature>
<comment type="similarity">
    <text evidence="2 13">Belongs to the CRISPR-associated exonuclease Cas4 family.</text>
</comment>
<dbReference type="EMBL" id="PPEL01000003">
    <property type="protein sequence ID" value="PNV66391.1"/>
    <property type="molecule type" value="Genomic_DNA"/>
</dbReference>
<evidence type="ECO:0000256" key="2">
    <source>
        <dbReference type="ARBA" id="ARBA00009189"/>
    </source>
</evidence>
<comment type="cofactor">
    <cofactor evidence="1">
        <name>[4Fe-4S] cluster</name>
        <dbReference type="ChEBI" id="CHEBI:49883"/>
    </cofactor>
</comment>
<keyword evidence="8 13" id="KW-0269">Exonuclease</keyword>
<reference evidence="15 16" key="1">
    <citation type="journal article" date="2018" name="Int. J. Syst. Evol. Microbiol.">
        <title>Rubneribacter badeniensis gen. nov., sp. nov. and Enteroscipio rubneri gen. nov., sp. nov., new members of the Eggerthellaceae isolated from human faeces.</title>
        <authorList>
            <person name="Danylec N."/>
            <person name="Gobl A."/>
            <person name="Stoll D.A."/>
            <person name="Hetzer B."/>
            <person name="Kulling S.E."/>
            <person name="Huch M."/>
        </authorList>
    </citation>
    <scope>NUCLEOTIDE SEQUENCE [LARGE SCALE GENOMIC DNA]</scope>
    <source>
        <strain evidence="15 16">ResAG-85</strain>
    </source>
</reference>
<evidence type="ECO:0000256" key="4">
    <source>
        <dbReference type="ARBA" id="ARBA00020049"/>
    </source>
</evidence>
<keyword evidence="5 13" id="KW-0540">Nuclease</keyword>
<keyword evidence="12 13" id="KW-0464">Manganese</keyword>
<evidence type="ECO:0000256" key="3">
    <source>
        <dbReference type="ARBA" id="ARBA00012768"/>
    </source>
</evidence>
<dbReference type="RefSeq" id="WP_092196983.1">
    <property type="nucleotide sequence ID" value="NZ_PPEL01000003.1"/>
</dbReference>
<dbReference type="GO" id="GO:0051536">
    <property type="term" value="F:iron-sulfur cluster binding"/>
    <property type="evidence" value="ECO:0007669"/>
    <property type="project" value="UniProtKB-KW"/>
</dbReference>
<gene>
    <name evidence="15" type="primary">cas4</name>
    <name evidence="15" type="ORF">C2L80_01465</name>
</gene>
<evidence type="ECO:0000256" key="11">
    <source>
        <dbReference type="ARBA" id="ARBA00023118"/>
    </source>
</evidence>
<evidence type="ECO:0000313" key="15">
    <source>
        <dbReference type="EMBL" id="PNV66391.1"/>
    </source>
</evidence>
<evidence type="ECO:0000256" key="9">
    <source>
        <dbReference type="ARBA" id="ARBA00023004"/>
    </source>
</evidence>
<dbReference type="AlphaFoldDB" id="A0A2K2U7U5"/>
<dbReference type="Gene3D" id="3.90.320.10">
    <property type="match status" value="1"/>
</dbReference>
<keyword evidence="10 13" id="KW-0411">Iron-sulfur</keyword>
<dbReference type="InterPro" id="IPR011604">
    <property type="entry name" value="PDDEXK-like_dom_sf"/>
</dbReference>
<keyword evidence="9 13" id="KW-0408">Iron</keyword>
<dbReference type="InterPro" id="IPR013343">
    <property type="entry name" value="CRISPR-assoc_prot_Cas4"/>
</dbReference>